<feature type="repeat" description="TPR" evidence="9">
    <location>
        <begin position="786"/>
        <end position="819"/>
    </location>
</feature>
<feature type="region of interest" description="Disordered" evidence="10">
    <location>
        <begin position="104"/>
        <end position="125"/>
    </location>
</feature>
<evidence type="ECO:0000256" key="5">
    <source>
        <dbReference type="ARBA" id="ARBA00022833"/>
    </source>
</evidence>
<accession>A0A8K0ACF2</accession>
<dbReference type="PANTHER" id="PTHR10098:SF106">
    <property type="entry name" value="TETRATRICOPEPTIDE REPEAT PROTEIN 28-LIKE PROTEIN"/>
    <property type="match status" value="1"/>
</dbReference>
<dbReference type="SUPFAM" id="SSF47090">
    <property type="entry name" value="PGBD-like"/>
    <property type="match status" value="1"/>
</dbReference>
<comment type="similarity">
    <text evidence="1">Belongs to the peptidase M10A family.</text>
</comment>
<dbReference type="SUPFAM" id="SSF55486">
    <property type="entry name" value="Metalloproteases ('zincins'), catalytic domain"/>
    <property type="match status" value="1"/>
</dbReference>
<feature type="compositionally biased region" description="Polar residues" evidence="10">
    <location>
        <begin position="402"/>
        <end position="413"/>
    </location>
</feature>
<comment type="cofactor">
    <cofactor evidence="8">
        <name>Zn(2+)</name>
        <dbReference type="ChEBI" id="CHEBI:29105"/>
    </cofactor>
    <text evidence="8">Binds 2 Zn(2+) ions per subunit.</text>
</comment>
<dbReference type="InterPro" id="IPR006026">
    <property type="entry name" value="Peptidase_Metallo"/>
</dbReference>
<evidence type="ECO:0000259" key="11">
    <source>
        <dbReference type="SMART" id="SM00235"/>
    </source>
</evidence>
<organism evidence="12 13">
    <name type="scientific">Branchiostoma lanceolatum</name>
    <name type="common">Common lancelet</name>
    <name type="synonym">Amphioxus lanceolatum</name>
    <dbReference type="NCBI Taxonomy" id="7740"/>
    <lineage>
        <taxon>Eukaryota</taxon>
        <taxon>Metazoa</taxon>
        <taxon>Chordata</taxon>
        <taxon>Cephalochordata</taxon>
        <taxon>Leptocardii</taxon>
        <taxon>Amphioxiformes</taxon>
        <taxon>Branchiostomatidae</taxon>
        <taxon>Branchiostoma</taxon>
    </lineage>
</organism>
<feature type="compositionally biased region" description="Low complexity" evidence="10">
    <location>
        <begin position="105"/>
        <end position="117"/>
    </location>
</feature>
<evidence type="ECO:0000256" key="4">
    <source>
        <dbReference type="ARBA" id="ARBA00022801"/>
    </source>
</evidence>
<dbReference type="GO" id="GO:0006508">
    <property type="term" value="P:proteolysis"/>
    <property type="evidence" value="ECO:0007669"/>
    <property type="project" value="UniProtKB-KW"/>
</dbReference>
<evidence type="ECO:0000313" key="12">
    <source>
        <dbReference type="EMBL" id="CAH1272746.1"/>
    </source>
</evidence>
<evidence type="ECO:0000256" key="1">
    <source>
        <dbReference type="ARBA" id="ARBA00010370"/>
    </source>
</evidence>
<feature type="binding site" evidence="8">
    <location>
        <position position="241"/>
    </location>
    <ligand>
        <name>Zn(2+)</name>
        <dbReference type="ChEBI" id="CHEBI:29105"/>
        <label>2</label>
        <note>catalytic</note>
    </ligand>
</feature>
<dbReference type="SMART" id="SM00235">
    <property type="entry name" value="ZnMc"/>
    <property type="match status" value="1"/>
</dbReference>
<evidence type="ECO:0000256" key="6">
    <source>
        <dbReference type="ARBA" id="ARBA00023049"/>
    </source>
</evidence>
<dbReference type="SUPFAM" id="SSF48452">
    <property type="entry name" value="TPR-like"/>
    <property type="match status" value="4"/>
</dbReference>
<evidence type="ECO:0000256" key="9">
    <source>
        <dbReference type="PROSITE-ProRule" id="PRU00339"/>
    </source>
</evidence>
<keyword evidence="9" id="KW-0802">TPR repeat</keyword>
<feature type="active site" evidence="7">
    <location>
        <position position="242"/>
    </location>
</feature>
<reference evidence="12" key="1">
    <citation type="submission" date="2022-01" db="EMBL/GenBank/DDBJ databases">
        <authorList>
            <person name="Braso-Vives M."/>
        </authorList>
    </citation>
    <scope>NUCLEOTIDE SEQUENCE</scope>
</reference>
<dbReference type="InterPro" id="IPR033739">
    <property type="entry name" value="M10A_MMP"/>
</dbReference>
<dbReference type="PRINTS" id="PR00138">
    <property type="entry name" value="MATRIXIN"/>
</dbReference>
<dbReference type="SMART" id="SM00028">
    <property type="entry name" value="TPR"/>
    <property type="match status" value="10"/>
</dbReference>
<proteinExistence type="inferred from homology"/>
<dbReference type="OrthoDB" id="406838at2759"/>
<dbReference type="Gene3D" id="3.40.390.10">
    <property type="entry name" value="Collagenase (Catalytic Domain)"/>
    <property type="match status" value="1"/>
</dbReference>
<dbReference type="InterPro" id="IPR011990">
    <property type="entry name" value="TPR-like_helical_dom_sf"/>
</dbReference>
<feature type="binding site" evidence="8">
    <location>
        <position position="216"/>
    </location>
    <ligand>
        <name>Ca(2+)</name>
        <dbReference type="ChEBI" id="CHEBI:29108"/>
        <label>2</label>
    </ligand>
</feature>
<feature type="compositionally biased region" description="Polar residues" evidence="10">
    <location>
        <begin position="332"/>
        <end position="344"/>
    </location>
</feature>
<feature type="binding site" evidence="8">
    <location>
        <position position="192"/>
    </location>
    <ligand>
        <name>Zn(2+)</name>
        <dbReference type="ChEBI" id="CHEBI:29105"/>
        <label>1</label>
    </ligand>
</feature>
<feature type="binding site" evidence="8">
    <location>
        <position position="259"/>
    </location>
    <ligand>
        <name>Zn(2+)</name>
        <dbReference type="ChEBI" id="CHEBI:29105"/>
        <label>2</label>
        <note>catalytic</note>
    </ligand>
</feature>
<name>A0A8K0ACF2_BRALA</name>
<feature type="binding site" evidence="8">
    <location>
        <position position="223"/>
    </location>
    <ligand>
        <name>Ca(2+)</name>
        <dbReference type="ChEBI" id="CHEBI:29108"/>
        <label>3</label>
    </ligand>
</feature>
<evidence type="ECO:0000313" key="13">
    <source>
        <dbReference type="Proteomes" id="UP000838412"/>
    </source>
</evidence>
<feature type="binding site" evidence="8">
    <location>
        <position position="180"/>
    </location>
    <ligand>
        <name>Ca(2+)</name>
        <dbReference type="ChEBI" id="CHEBI:29108"/>
        <label>2</label>
    </ligand>
</feature>
<dbReference type="Pfam" id="PF00413">
    <property type="entry name" value="Peptidase_M10"/>
    <property type="match status" value="1"/>
</dbReference>
<sequence length="996" mass="113631">MEKPEPDCESFLRRHGYLPSWRNAPLTQDRQKRRNKFLQQKTGDVTHKHVTVRRRHAIRRKVSRAAVKFGLKRLQEFAGLPTTGKFDQQTRALMARKRCSRADPVSMVMTRSSRSTTGDVMEDVGPAAPWQKKDLTYRIAQYPGENHLLHSEVDETIARVFQIWEEVAPLTFNAIDTVADIEIKFGRDDHGDDTPFDGAGHTLAHAFSPGPGIHGDVHFDDAELWTVDSPMGTNLLMVALHEIGHSLGLNHSDNTNSVMYPWYPGYQGSSYTIPAVDVMAIQALYGAFLTVTLTWTGNGLWFTPNVDDENSSLKFLQNVNREPQDRGISAPNLDTSGPENSQPDDSGPDETGVKSVRIRKPEEALDTPEIFPQARNLGLTDEDYNRRRPASEASRKSEATMERQQVNLKTSRGSVDRTKPKHAGNAFISMGKRLGYVLTLCLILIVVSRVREWSERDWGLYYFKKGEFEPALDWLRKDLEVQKESGDTTNQKTAHIYVADTYRSLGKTDEAKFHYNTALQMAQQTGDQHGQMEVYFCLGDMQREQLHSPRTAIQYYEQYLALARQLGDRRQEGTAYNRLGRAHEEMGEYTKSLEWNKKYLNMSQERGDKKQQITAHKNIAVSYKALGKPDLARAHYELAITIAMETGNKQEQEDIDKRLARTEKGQDAIKLGSSHYEAGEYESALEWFLKDLEIQQARGDLANLIAANINAGKTYRLLYKMDLATSYLNTALKMAQRTGDQHGQMECYFCMGDMQREELHSPHTSIQYYEQYLALARQSGNRPQEGVAYNRLGLAHYDMGEFETALKWHQKHLKVSQEREDKKDEVKAHMNVGNAYRSLSKVDQATSHFNTALRMGQQTGDQHGQMEVYRRMGDLQREQLHSPRTSIQYYEQYLALARQLGDRHHEGVAYNRLGLAHDEMGEYEASLEWDEKDLKIRQESGDKANLLITHKNMAVTYKALGKPDLARSHYESAMTIAMETGNKQEQENIEKRLAGL</sequence>
<feature type="binding site" evidence="8">
    <location>
        <position position="220"/>
    </location>
    <ligand>
        <name>Ca(2+)</name>
        <dbReference type="ChEBI" id="CHEBI:29108"/>
        <label>3</label>
    </ligand>
</feature>
<feature type="compositionally biased region" description="Basic and acidic residues" evidence="10">
    <location>
        <begin position="383"/>
        <end position="401"/>
    </location>
</feature>
<evidence type="ECO:0000256" key="3">
    <source>
        <dbReference type="ARBA" id="ARBA00022723"/>
    </source>
</evidence>
<feature type="binding site" evidence="8">
    <location>
        <position position="245"/>
    </location>
    <ligand>
        <name>Zn(2+)</name>
        <dbReference type="ChEBI" id="CHEBI:29105"/>
        <label>2</label>
        <note>catalytic</note>
    </ligand>
</feature>
<comment type="cofactor">
    <cofactor evidence="8">
        <name>Ca(2+)</name>
        <dbReference type="ChEBI" id="CHEBI:29108"/>
    </cofactor>
    <text evidence="8">Can bind about 5 Ca(2+) ions per subunit.</text>
</comment>
<feature type="binding site" evidence="8">
    <location>
        <position position="218"/>
    </location>
    <ligand>
        <name>Zn(2+)</name>
        <dbReference type="ChEBI" id="CHEBI:29105"/>
        <label>1</label>
    </ligand>
</feature>
<dbReference type="EMBL" id="OV696693">
    <property type="protein sequence ID" value="CAH1272746.1"/>
    <property type="molecule type" value="Genomic_DNA"/>
</dbReference>
<feature type="repeat" description="TPR" evidence="9">
    <location>
        <begin position="573"/>
        <end position="606"/>
    </location>
</feature>
<feature type="binding site" evidence="8">
    <location>
        <position position="205"/>
    </location>
    <ligand>
        <name>Zn(2+)</name>
        <dbReference type="ChEBI" id="CHEBI:29105"/>
        <label>1</label>
    </ligand>
</feature>
<dbReference type="InterPro" id="IPR001818">
    <property type="entry name" value="Pept_M10_metallopeptidase"/>
</dbReference>
<dbReference type="InterPro" id="IPR024079">
    <property type="entry name" value="MetalloPept_cat_dom_sf"/>
</dbReference>
<feature type="binding site" evidence="8">
    <location>
        <position position="223"/>
    </location>
    <ligand>
        <name>Ca(2+)</name>
        <dbReference type="ChEBI" id="CHEBI:29108"/>
        <label>1</label>
    </ligand>
</feature>
<dbReference type="GO" id="GO:0031012">
    <property type="term" value="C:extracellular matrix"/>
    <property type="evidence" value="ECO:0007669"/>
    <property type="project" value="InterPro"/>
</dbReference>
<dbReference type="InterPro" id="IPR036365">
    <property type="entry name" value="PGBD-like_sf"/>
</dbReference>
<evidence type="ECO:0000256" key="7">
    <source>
        <dbReference type="PIRSR" id="PIRSR621190-1"/>
    </source>
</evidence>
<keyword evidence="5 8" id="KW-0862">Zinc</keyword>
<dbReference type="PROSITE" id="PS50005">
    <property type="entry name" value="TPR"/>
    <property type="match status" value="3"/>
</dbReference>
<feature type="binding site" evidence="8">
    <location>
        <position position="221"/>
    </location>
    <ligand>
        <name>Ca(2+)</name>
        <dbReference type="ChEBI" id="CHEBI:29108"/>
        <label>1</label>
    </ligand>
</feature>
<dbReference type="InterPro" id="IPR021190">
    <property type="entry name" value="Pept_M10A"/>
</dbReference>
<dbReference type="Gene3D" id="1.25.40.10">
    <property type="entry name" value="Tetratricopeptide repeat domain"/>
    <property type="match status" value="4"/>
</dbReference>
<keyword evidence="4" id="KW-0378">Hydrolase</keyword>
<dbReference type="AlphaFoldDB" id="A0A8K0ACF2"/>
<gene>
    <name evidence="12" type="primary">TTC28</name>
    <name evidence="12" type="ORF">BLAG_LOCUS24310</name>
</gene>
<dbReference type="Pfam" id="PF13424">
    <property type="entry name" value="TPR_12"/>
    <property type="match status" value="5"/>
</dbReference>
<keyword evidence="8" id="KW-0106">Calcium</keyword>
<keyword evidence="6" id="KW-0482">Metalloprotease</keyword>
<feature type="repeat" description="TPR" evidence="9">
    <location>
        <begin position="826"/>
        <end position="859"/>
    </location>
</feature>
<feature type="region of interest" description="Disordered" evidence="10">
    <location>
        <begin position="319"/>
        <end position="419"/>
    </location>
</feature>
<evidence type="ECO:0000256" key="8">
    <source>
        <dbReference type="PIRSR" id="PIRSR621190-2"/>
    </source>
</evidence>
<keyword evidence="3 8" id="KW-0479">Metal-binding</keyword>
<evidence type="ECO:0000256" key="2">
    <source>
        <dbReference type="ARBA" id="ARBA00022670"/>
    </source>
</evidence>
<feature type="binding site" evidence="8">
    <location>
        <position position="190"/>
    </location>
    <ligand>
        <name>Zn(2+)</name>
        <dbReference type="ChEBI" id="CHEBI:29105"/>
        <label>1</label>
    </ligand>
</feature>
<keyword evidence="13" id="KW-1185">Reference proteome</keyword>
<dbReference type="CDD" id="cd04278">
    <property type="entry name" value="ZnMc_MMP"/>
    <property type="match status" value="1"/>
</dbReference>
<dbReference type="Proteomes" id="UP000838412">
    <property type="component" value="Chromosome 8"/>
</dbReference>
<protein>
    <submittedName>
        <fullName evidence="12">TTC28 protein</fullName>
    </submittedName>
</protein>
<evidence type="ECO:0000256" key="10">
    <source>
        <dbReference type="SAM" id="MobiDB-lite"/>
    </source>
</evidence>
<dbReference type="GO" id="GO:0008270">
    <property type="term" value="F:zinc ion binding"/>
    <property type="evidence" value="ECO:0007669"/>
    <property type="project" value="InterPro"/>
</dbReference>
<feature type="binding site" evidence="8">
    <location>
        <position position="197"/>
    </location>
    <ligand>
        <name>Ca(2+)</name>
        <dbReference type="ChEBI" id="CHEBI:29108"/>
        <label>3</label>
    </ligand>
</feature>
<keyword evidence="2" id="KW-0645">Protease</keyword>
<dbReference type="PANTHER" id="PTHR10098">
    <property type="entry name" value="RAPSYN-RELATED"/>
    <property type="match status" value="1"/>
</dbReference>
<feature type="binding site" description="in inhibited form" evidence="8">
    <location>
        <position position="99"/>
    </location>
    <ligand>
        <name>Zn(2+)</name>
        <dbReference type="ChEBI" id="CHEBI:29105"/>
        <label>2</label>
        <note>catalytic</note>
    </ligand>
</feature>
<feature type="binding site" evidence="8">
    <location>
        <position position="251"/>
    </location>
    <ligand>
        <name>Zn(2+)</name>
        <dbReference type="ChEBI" id="CHEBI:29105"/>
        <label>2</label>
        <note>catalytic</note>
    </ligand>
</feature>
<feature type="binding site" evidence="8">
    <location>
        <position position="198"/>
    </location>
    <ligand>
        <name>Ca(2+)</name>
        <dbReference type="ChEBI" id="CHEBI:29108"/>
        <label>3</label>
    </ligand>
</feature>
<dbReference type="InterPro" id="IPR019734">
    <property type="entry name" value="TPR_rpt"/>
</dbReference>
<dbReference type="GO" id="GO:0004222">
    <property type="term" value="F:metalloendopeptidase activity"/>
    <property type="evidence" value="ECO:0007669"/>
    <property type="project" value="InterPro"/>
</dbReference>
<feature type="domain" description="Peptidase metallopeptidase" evidence="11">
    <location>
        <begin position="126"/>
        <end position="287"/>
    </location>
</feature>